<dbReference type="SUPFAM" id="SSF52540">
    <property type="entry name" value="P-loop containing nucleoside triphosphate hydrolases"/>
    <property type="match status" value="1"/>
</dbReference>
<evidence type="ECO:0000313" key="2">
    <source>
        <dbReference type="EMBL" id="VAW44903.1"/>
    </source>
</evidence>
<proteinExistence type="predicted"/>
<reference evidence="2" key="1">
    <citation type="submission" date="2018-06" db="EMBL/GenBank/DDBJ databases">
        <authorList>
            <person name="Zhirakovskaya E."/>
        </authorList>
    </citation>
    <scope>NUCLEOTIDE SEQUENCE</scope>
</reference>
<gene>
    <name evidence="2" type="ORF">MNBD_GAMMA04-839</name>
</gene>
<keyword evidence="1" id="KW-0812">Transmembrane</keyword>
<feature type="transmembrane region" description="Helical" evidence="1">
    <location>
        <begin position="6"/>
        <end position="22"/>
    </location>
</feature>
<feature type="non-terminal residue" evidence="2">
    <location>
        <position position="430"/>
    </location>
</feature>
<accession>A0A3B0VXP9</accession>
<dbReference type="Gene3D" id="3.40.50.300">
    <property type="entry name" value="P-loop containing nucleotide triphosphate hydrolases"/>
    <property type="match status" value="1"/>
</dbReference>
<dbReference type="InterPro" id="IPR027417">
    <property type="entry name" value="P-loop_NTPase"/>
</dbReference>
<dbReference type="NCBIfam" id="TIGR03743">
    <property type="entry name" value="SXT_TraD"/>
    <property type="match status" value="1"/>
</dbReference>
<organism evidence="2">
    <name type="scientific">hydrothermal vent metagenome</name>
    <dbReference type="NCBI Taxonomy" id="652676"/>
    <lineage>
        <taxon>unclassified sequences</taxon>
        <taxon>metagenomes</taxon>
        <taxon>ecological metagenomes</taxon>
    </lineage>
</organism>
<dbReference type="AlphaFoldDB" id="A0A3B0VXP9"/>
<keyword evidence="1" id="KW-0472">Membrane</keyword>
<dbReference type="EMBL" id="UOFB01000063">
    <property type="protein sequence ID" value="VAW44903.1"/>
    <property type="molecule type" value="Genomic_DNA"/>
</dbReference>
<name>A0A3B0VXP9_9ZZZZ</name>
<protein>
    <submittedName>
        <fullName evidence="2">Coupling protein VirD4, ATPase required for T-DNA transfer</fullName>
    </submittedName>
</protein>
<dbReference type="InterPro" id="IPR022458">
    <property type="entry name" value="Conjugative_coupling_TraG/TraD"/>
</dbReference>
<dbReference type="CDD" id="cd01127">
    <property type="entry name" value="TrwB_TraG_TraD_VirD4"/>
    <property type="match status" value="1"/>
</dbReference>
<sequence length="430" mass="48795">MTPVVAHSAAFLLLMLAMIRFYQGWRIVHYKRGLKKLPYYSMDGNHVPVSHRKLFLGKGFRWRQKHVERLRDIYRDDADQYLSPSTLYRLARWVELRFEYTPLLKNIISLFSWNTFLNPVRPLPPVGGSPEIHAVGMFEGESNITMDLGERVGHTLVLGTTRVGKTRLAELLITQDIRRGDVTIVFDPKGDADLMRRVYGEAIQAGRPVYVFHLGYPDISARYNPVGEFSRITEVAGRIADQLPSEGNSAAFKMFGWRFVNIVAQALVKLGERPDYPRISRHILSIDSLFVRYAHAVLSELAPEDWSIQVQTLQNSIDEKNLPFALKGRDHGAIALMKYIESSDLYDPVLDGLMGAFRYDKTYFDKIVSSLAPLLEQLTSGRTAELLAPEYYDLSDHRPIFDWKSVIQRKAVVYVGLDCLSDAVVGGAIG</sequence>
<evidence type="ECO:0000256" key="1">
    <source>
        <dbReference type="SAM" id="Phobius"/>
    </source>
</evidence>
<keyword evidence="1" id="KW-1133">Transmembrane helix</keyword>